<feature type="compositionally biased region" description="Low complexity" evidence="1">
    <location>
        <begin position="361"/>
        <end position="370"/>
    </location>
</feature>
<dbReference type="InterPro" id="IPR046347">
    <property type="entry name" value="bZIP_sf"/>
</dbReference>
<dbReference type="Gene3D" id="1.20.5.170">
    <property type="match status" value="1"/>
</dbReference>
<dbReference type="AlphaFoldDB" id="A0A2P6U3G3"/>
<feature type="compositionally biased region" description="Low complexity" evidence="1">
    <location>
        <begin position="432"/>
        <end position="455"/>
    </location>
</feature>
<evidence type="ECO:0000256" key="1">
    <source>
        <dbReference type="SAM" id="MobiDB-lite"/>
    </source>
</evidence>
<proteinExistence type="predicted"/>
<evidence type="ECO:0000259" key="2">
    <source>
        <dbReference type="PROSITE" id="PS50217"/>
    </source>
</evidence>
<dbReference type="SUPFAM" id="SSF57959">
    <property type="entry name" value="Leucine zipper domain"/>
    <property type="match status" value="1"/>
</dbReference>
<dbReference type="EMBL" id="LHPG02000002">
    <property type="protein sequence ID" value="PRW60853.1"/>
    <property type="molecule type" value="Genomic_DNA"/>
</dbReference>
<dbReference type="Proteomes" id="UP000239899">
    <property type="component" value="Unassembled WGS sequence"/>
</dbReference>
<organism evidence="3 4">
    <name type="scientific">Chlorella sorokiniana</name>
    <name type="common">Freshwater green alga</name>
    <dbReference type="NCBI Taxonomy" id="3076"/>
    <lineage>
        <taxon>Eukaryota</taxon>
        <taxon>Viridiplantae</taxon>
        <taxon>Chlorophyta</taxon>
        <taxon>core chlorophytes</taxon>
        <taxon>Trebouxiophyceae</taxon>
        <taxon>Chlorellales</taxon>
        <taxon>Chlorellaceae</taxon>
        <taxon>Chlorella clade</taxon>
        <taxon>Chlorella</taxon>
    </lineage>
</organism>
<keyword evidence="4" id="KW-1185">Reference proteome</keyword>
<sequence>MSSARAAPGPGGHPWPAWFQDTVQHAQLLTNRTLRNYLLAHGDAERWPELVKATLLYGVLCIQRDFPGQAAVPLDSLREACRALHAEAAVTAALPRIRSQFASLEAEVGGFLDENTTARGAQDDLPTAAFLLVPPRVSTGRGAAEAGGGGGARQAQQAQSKRPPESRVKLQHAQRLEVQRELQRARERSTMCRFAVRNGQAASASPKLEAPPINLDALFAQGNEELDASDMALLALFSGAAPALGAEDGPLQPASAGSSAGSPLDASCNTVVMGQAMTAPATQQAAVAGAGLLPTPPANPVQQLQFQAVLQHQAAIMQNPGTYPAAAQMYQQAMLQTGGLASQPSGALTYSGSLRTAAAPAAGPAPALLGKRGKSQEEIEEQTERIKKRRRESAQRSRQRKNAYMKSLEMENRALKLENERLRVELSKSTGAPLAPAPVAAPKASSASVSRSEASLGADDSEHGSGHDEDGGLCNPLMGLDPLALMPTADLLSFAF</sequence>
<feature type="compositionally biased region" description="Basic residues" evidence="1">
    <location>
        <begin position="386"/>
        <end position="403"/>
    </location>
</feature>
<evidence type="ECO:0000313" key="4">
    <source>
        <dbReference type="Proteomes" id="UP000239899"/>
    </source>
</evidence>
<protein>
    <submittedName>
        <fullName evidence="3">ABSCISIC ACID-INSENSITIVE 5 2</fullName>
    </submittedName>
</protein>
<evidence type="ECO:0000313" key="3">
    <source>
        <dbReference type="EMBL" id="PRW60853.1"/>
    </source>
</evidence>
<dbReference type="PROSITE" id="PS50217">
    <property type="entry name" value="BZIP"/>
    <property type="match status" value="1"/>
</dbReference>
<feature type="compositionally biased region" description="Basic and acidic residues" evidence="1">
    <location>
        <begin position="374"/>
        <end position="385"/>
    </location>
</feature>
<feature type="compositionally biased region" description="Basic and acidic residues" evidence="1">
    <location>
        <begin position="460"/>
        <end position="470"/>
    </location>
</feature>
<feature type="region of interest" description="Disordered" evidence="1">
    <location>
        <begin position="361"/>
        <end position="407"/>
    </location>
</feature>
<dbReference type="Pfam" id="PF00170">
    <property type="entry name" value="bZIP_1"/>
    <property type="match status" value="1"/>
</dbReference>
<gene>
    <name evidence="3" type="ORF">C2E21_0992</name>
</gene>
<dbReference type="CDD" id="cd14686">
    <property type="entry name" value="bZIP"/>
    <property type="match status" value="1"/>
</dbReference>
<feature type="domain" description="BZIP" evidence="2">
    <location>
        <begin position="380"/>
        <end position="428"/>
    </location>
</feature>
<name>A0A2P6U3G3_CHLSO</name>
<feature type="region of interest" description="Disordered" evidence="1">
    <location>
        <begin position="140"/>
        <end position="175"/>
    </location>
</feature>
<reference evidence="3 4" key="1">
    <citation type="journal article" date="2018" name="Plant J.">
        <title>Genome sequences of Chlorella sorokiniana UTEX 1602 and Micractinium conductrix SAG 241.80: implications to maltose excretion by a green alga.</title>
        <authorList>
            <person name="Arriola M.B."/>
            <person name="Velmurugan N."/>
            <person name="Zhang Y."/>
            <person name="Plunkett M.H."/>
            <person name="Hondzo H."/>
            <person name="Barney B.M."/>
        </authorList>
    </citation>
    <scope>NUCLEOTIDE SEQUENCE [LARGE SCALE GENOMIC DNA]</scope>
    <source>
        <strain evidence="4">UTEX 1602</strain>
    </source>
</reference>
<comment type="caution">
    <text evidence="3">The sequence shown here is derived from an EMBL/GenBank/DDBJ whole genome shotgun (WGS) entry which is preliminary data.</text>
</comment>
<accession>A0A2P6U3G3</accession>
<dbReference type="GO" id="GO:0003700">
    <property type="term" value="F:DNA-binding transcription factor activity"/>
    <property type="evidence" value="ECO:0007669"/>
    <property type="project" value="InterPro"/>
</dbReference>
<dbReference type="OrthoDB" id="515711at2759"/>
<feature type="region of interest" description="Disordered" evidence="1">
    <location>
        <begin position="432"/>
        <end position="473"/>
    </location>
</feature>
<feature type="compositionally biased region" description="Basic and acidic residues" evidence="1">
    <location>
        <begin position="162"/>
        <end position="175"/>
    </location>
</feature>
<dbReference type="InterPro" id="IPR004827">
    <property type="entry name" value="bZIP"/>
</dbReference>